<keyword evidence="5" id="KW-1185">Reference proteome</keyword>
<reference evidence="5 6" key="2">
    <citation type="submission" date="2018-07" db="EMBL/GenBank/DDBJ databases">
        <title>Genome sequencing of oomycete isolates from Chile give support for New Zealand origin for Phytophthora kernoviae and make available the first Nothophytophthora sp. genome.</title>
        <authorList>
            <person name="Studholme D.J."/>
            <person name="Sanfuentes E."/>
            <person name="Panda P."/>
            <person name="Hill R."/>
            <person name="Sambles C."/>
            <person name="Grant M."/>
            <person name="Williams N.M."/>
            <person name="Mcdougal R.L."/>
        </authorList>
    </citation>
    <scope>NUCLEOTIDE SEQUENCE [LARGE SCALE GENOMIC DNA]</scope>
    <source>
        <strain evidence="3">Chile2</strain>
        <strain evidence="4">Chile4</strain>
    </source>
</reference>
<evidence type="ECO:0000313" key="2">
    <source>
        <dbReference type="EMBL" id="KAG2510601.1"/>
    </source>
</evidence>
<reference evidence="1" key="3">
    <citation type="submission" date="2020-06" db="EMBL/GenBank/DDBJ databases">
        <authorList>
            <person name="Studholme D.J."/>
        </authorList>
    </citation>
    <scope>NUCLEOTIDE SEQUENCE</scope>
    <source>
        <strain evidence="1">NZFS 2646</strain>
        <strain evidence="2">NZFS 3630</strain>
    </source>
</reference>
<comment type="caution">
    <text evidence="4">The sequence shown here is derived from an EMBL/GenBank/DDBJ whole genome shotgun (WGS) entry which is preliminary data.</text>
</comment>
<gene>
    <name evidence="3" type="ORF">BBI17_008321</name>
    <name evidence="4" type="ORF">BBO99_00008634</name>
    <name evidence="1" type="ORF">JM16_008795</name>
    <name evidence="2" type="ORF">JM18_008827</name>
</gene>
<dbReference type="Proteomes" id="UP000285624">
    <property type="component" value="Unassembled WGS sequence"/>
</dbReference>
<evidence type="ECO:0000313" key="1">
    <source>
        <dbReference type="EMBL" id="KAG2508026.1"/>
    </source>
</evidence>
<organism evidence="4 5">
    <name type="scientific">Phytophthora kernoviae</name>
    <dbReference type="NCBI Taxonomy" id="325452"/>
    <lineage>
        <taxon>Eukaryota</taxon>
        <taxon>Sar</taxon>
        <taxon>Stramenopiles</taxon>
        <taxon>Oomycota</taxon>
        <taxon>Peronosporomycetes</taxon>
        <taxon>Peronosporales</taxon>
        <taxon>Peronosporaceae</taxon>
        <taxon>Phytophthora</taxon>
    </lineage>
</organism>
<dbReference type="Proteomes" id="UP000285883">
    <property type="component" value="Unassembled WGS sequence"/>
</dbReference>
<evidence type="ECO:0000313" key="5">
    <source>
        <dbReference type="Proteomes" id="UP000285624"/>
    </source>
</evidence>
<dbReference type="EMBL" id="MBDN02000481">
    <property type="protein sequence ID" value="RLN74954.1"/>
    <property type="molecule type" value="Genomic_DNA"/>
</dbReference>
<sequence>MSVGLPWMNEIKWLQEVGKEKWATAYSPCAQSNTLTSNNVESVNSALKELYSLSILDCLMEIERYVARKWMENTKKAES</sequence>
<name>A0A3R7HS38_9STRA</name>
<evidence type="ECO:0000313" key="4">
    <source>
        <dbReference type="EMBL" id="RLN74954.1"/>
    </source>
</evidence>
<dbReference type="EMBL" id="MAYM02002166">
    <property type="protein sequence ID" value="RLN02668.1"/>
    <property type="molecule type" value="Genomic_DNA"/>
</dbReference>
<dbReference type="EMBL" id="JPWV03000587">
    <property type="protein sequence ID" value="KAG2508026.1"/>
    <property type="molecule type" value="Genomic_DNA"/>
</dbReference>
<evidence type="ECO:0000313" key="6">
    <source>
        <dbReference type="Proteomes" id="UP000285883"/>
    </source>
</evidence>
<accession>A0A3R7HS38</accession>
<protein>
    <submittedName>
        <fullName evidence="4">Uncharacterized protein</fullName>
    </submittedName>
</protein>
<evidence type="ECO:0000313" key="3">
    <source>
        <dbReference type="EMBL" id="RLN02668.1"/>
    </source>
</evidence>
<dbReference type="Proteomes" id="UP000792063">
    <property type="component" value="Unassembled WGS sequence"/>
</dbReference>
<dbReference type="AlphaFoldDB" id="A0A3R7HS38"/>
<dbReference type="EMBL" id="JPWU03000606">
    <property type="protein sequence ID" value="KAG2510601.1"/>
    <property type="molecule type" value="Genomic_DNA"/>
</dbReference>
<dbReference type="Proteomes" id="UP000785171">
    <property type="component" value="Unassembled WGS sequence"/>
</dbReference>
<reference evidence="1" key="1">
    <citation type="journal article" date="2015" name="Genom Data">
        <title>Genome sequences of six Phytophthora species associated with forests in New Zealand.</title>
        <authorList>
            <person name="Studholme D.J."/>
            <person name="McDougal R.L."/>
            <person name="Sambles C."/>
            <person name="Hansen E."/>
            <person name="Hardy G."/>
            <person name="Grant M."/>
            <person name="Ganley R.J."/>
            <person name="Williams N.M."/>
        </authorList>
    </citation>
    <scope>NUCLEOTIDE SEQUENCE</scope>
    <source>
        <strain evidence="1">NZFS 2646</strain>
        <strain evidence="2">NZFS 3630</strain>
    </source>
</reference>
<proteinExistence type="predicted"/>